<dbReference type="RefSeq" id="WP_245731111.1">
    <property type="nucleotide sequence ID" value="NZ_FNQM01000016.1"/>
</dbReference>
<dbReference type="InterPro" id="IPR029068">
    <property type="entry name" value="Glyas_Bleomycin-R_OHBP_Dase"/>
</dbReference>
<evidence type="ECO:0000256" key="1">
    <source>
        <dbReference type="ARBA" id="ARBA00022723"/>
    </source>
</evidence>
<evidence type="ECO:0000313" key="3">
    <source>
        <dbReference type="EMBL" id="SEA88711.1"/>
    </source>
</evidence>
<protein>
    <submittedName>
        <fullName evidence="3">Glyoxalase/Bleomycin resistance protein/Dioxygenase superfamily protein</fullName>
    </submittedName>
</protein>
<dbReference type="EMBL" id="FNQM01000016">
    <property type="protein sequence ID" value="SEA88711.1"/>
    <property type="molecule type" value="Genomic_DNA"/>
</dbReference>
<dbReference type="AlphaFoldDB" id="A0A1H4EUN6"/>
<sequence>MSGGAEEGRPAARAGASGPVAAVRGLGEVALRCRDMGAMRAFYEGVLGLTPLAAERGGIQFYALGPGWRGHTAVLALFGPEAAARPAAEGSSTPETSTLHHIALSVDWEAQDAALARLAALGLPARSERFDWIGWRGVFTEDPEGNVVELVAADPARER</sequence>
<keyword evidence="4" id="KW-1185">Reference proteome</keyword>
<evidence type="ECO:0000313" key="4">
    <source>
        <dbReference type="Proteomes" id="UP000198703"/>
    </source>
</evidence>
<dbReference type="Proteomes" id="UP000198703">
    <property type="component" value="Unassembled WGS sequence"/>
</dbReference>
<dbReference type="PANTHER" id="PTHR43048:SF3">
    <property type="entry name" value="METHYLMALONYL-COA EPIMERASE, MITOCHONDRIAL"/>
    <property type="match status" value="1"/>
</dbReference>
<dbReference type="GO" id="GO:0046491">
    <property type="term" value="P:L-methylmalonyl-CoA metabolic process"/>
    <property type="evidence" value="ECO:0007669"/>
    <property type="project" value="TreeGrafter"/>
</dbReference>
<organism evidence="3 4">
    <name type="scientific">Rubrimonas cliftonensis</name>
    <dbReference type="NCBI Taxonomy" id="89524"/>
    <lineage>
        <taxon>Bacteria</taxon>
        <taxon>Pseudomonadati</taxon>
        <taxon>Pseudomonadota</taxon>
        <taxon>Alphaproteobacteria</taxon>
        <taxon>Rhodobacterales</taxon>
        <taxon>Paracoccaceae</taxon>
        <taxon>Rubrimonas</taxon>
    </lineage>
</organism>
<keyword evidence="1" id="KW-0479">Metal-binding</keyword>
<dbReference type="Pfam" id="PF00903">
    <property type="entry name" value="Glyoxalase"/>
    <property type="match status" value="1"/>
</dbReference>
<gene>
    <name evidence="3" type="ORF">SAMN05444370_1167</name>
</gene>
<evidence type="ECO:0000259" key="2">
    <source>
        <dbReference type="PROSITE" id="PS51819"/>
    </source>
</evidence>
<dbReference type="InterPro" id="IPR004360">
    <property type="entry name" value="Glyas_Fos-R_dOase_dom"/>
</dbReference>
<keyword evidence="3" id="KW-0223">Dioxygenase</keyword>
<dbReference type="GO" id="GO:0046872">
    <property type="term" value="F:metal ion binding"/>
    <property type="evidence" value="ECO:0007669"/>
    <property type="project" value="UniProtKB-KW"/>
</dbReference>
<keyword evidence="3" id="KW-0560">Oxidoreductase</keyword>
<dbReference type="Gene3D" id="3.10.180.10">
    <property type="entry name" value="2,3-Dihydroxybiphenyl 1,2-Dioxygenase, domain 1"/>
    <property type="match status" value="1"/>
</dbReference>
<dbReference type="PANTHER" id="PTHR43048">
    <property type="entry name" value="METHYLMALONYL-COA EPIMERASE"/>
    <property type="match status" value="1"/>
</dbReference>
<reference evidence="3 4" key="1">
    <citation type="submission" date="2016-10" db="EMBL/GenBank/DDBJ databases">
        <authorList>
            <person name="de Groot N.N."/>
        </authorList>
    </citation>
    <scope>NUCLEOTIDE SEQUENCE [LARGE SCALE GENOMIC DNA]</scope>
    <source>
        <strain evidence="3 4">DSM 15345</strain>
    </source>
</reference>
<name>A0A1H4EUN6_9RHOB</name>
<dbReference type="PROSITE" id="PS51819">
    <property type="entry name" value="VOC"/>
    <property type="match status" value="1"/>
</dbReference>
<dbReference type="InterPro" id="IPR051785">
    <property type="entry name" value="MMCE/EMCE_epimerase"/>
</dbReference>
<dbReference type="STRING" id="89524.SAMN05444370_1167"/>
<dbReference type="GO" id="GO:0051213">
    <property type="term" value="F:dioxygenase activity"/>
    <property type="evidence" value="ECO:0007669"/>
    <property type="project" value="UniProtKB-KW"/>
</dbReference>
<accession>A0A1H4EUN6</accession>
<feature type="domain" description="VOC" evidence="2">
    <location>
        <begin position="25"/>
        <end position="153"/>
    </location>
</feature>
<dbReference type="InterPro" id="IPR037523">
    <property type="entry name" value="VOC_core"/>
</dbReference>
<dbReference type="SUPFAM" id="SSF54593">
    <property type="entry name" value="Glyoxalase/Bleomycin resistance protein/Dihydroxybiphenyl dioxygenase"/>
    <property type="match status" value="1"/>
</dbReference>
<dbReference type="CDD" id="cd06587">
    <property type="entry name" value="VOC"/>
    <property type="match status" value="1"/>
</dbReference>
<dbReference type="GO" id="GO:0004493">
    <property type="term" value="F:methylmalonyl-CoA epimerase activity"/>
    <property type="evidence" value="ECO:0007669"/>
    <property type="project" value="TreeGrafter"/>
</dbReference>
<proteinExistence type="predicted"/>